<reference evidence="3" key="1">
    <citation type="journal article" date="2019" name="Int. J. Syst. Evol. Microbiol.">
        <title>The Global Catalogue of Microorganisms (GCM) 10K type strain sequencing project: providing services to taxonomists for standard genome sequencing and annotation.</title>
        <authorList>
            <consortium name="The Broad Institute Genomics Platform"/>
            <consortium name="The Broad Institute Genome Sequencing Center for Infectious Disease"/>
            <person name="Wu L."/>
            <person name="Ma J."/>
        </authorList>
    </citation>
    <scope>NUCLEOTIDE SEQUENCE [LARGE SCALE GENOMIC DNA]</scope>
    <source>
        <strain evidence="3">CGMCC 1.9106</strain>
    </source>
</reference>
<name>A0ABW2GUJ0_9ACTN</name>
<evidence type="ECO:0000313" key="2">
    <source>
        <dbReference type="EMBL" id="MFC7243093.1"/>
    </source>
</evidence>
<dbReference type="Pfam" id="PF21962">
    <property type="entry name" value="DUF6924"/>
    <property type="match status" value="1"/>
</dbReference>
<feature type="domain" description="DUF6924" evidence="1">
    <location>
        <begin position="9"/>
        <end position="40"/>
    </location>
</feature>
<keyword evidence="3" id="KW-1185">Reference proteome</keyword>
<dbReference type="InterPro" id="IPR053832">
    <property type="entry name" value="DUF6924"/>
</dbReference>
<proteinExistence type="predicted"/>
<comment type="caution">
    <text evidence="2">The sequence shown here is derived from an EMBL/GenBank/DDBJ whole genome shotgun (WGS) entry which is preliminary data.</text>
</comment>
<sequence length="43" mass="4710">MTPLPQPDDLTSLVLRTDIANMDFAEFADATDDSGTYRGFADD</sequence>
<gene>
    <name evidence="2" type="ORF">ACFQO7_11460</name>
</gene>
<dbReference type="Proteomes" id="UP001596392">
    <property type="component" value="Unassembled WGS sequence"/>
</dbReference>
<evidence type="ECO:0000313" key="3">
    <source>
        <dbReference type="Proteomes" id="UP001596392"/>
    </source>
</evidence>
<evidence type="ECO:0000259" key="1">
    <source>
        <dbReference type="Pfam" id="PF21962"/>
    </source>
</evidence>
<dbReference type="RefSeq" id="WP_376806338.1">
    <property type="nucleotide sequence ID" value="NZ_JBHTAC010000009.1"/>
</dbReference>
<dbReference type="EMBL" id="JBHTAC010000009">
    <property type="protein sequence ID" value="MFC7243093.1"/>
    <property type="molecule type" value="Genomic_DNA"/>
</dbReference>
<protein>
    <submittedName>
        <fullName evidence="2">DUF6924 domain-containing protein</fullName>
    </submittedName>
</protein>
<accession>A0ABW2GUJ0</accession>
<organism evidence="2 3">
    <name type="scientific">Catellatospora aurea</name>
    <dbReference type="NCBI Taxonomy" id="1337874"/>
    <lineage>
        <taxon>Bacteria</taxon>
        <taxon>Bacillati</taxon>
        <taxon>Actinomycetota</taxon>
        <taxon>Actinomycetes</taxon>
        <taxon>Micromonosporales</taxon>
        <taxon>Micromonosporaceae</taxon>
        <taxon>Catellatospora</taxon>
    </lineage>
</organism>